<organism evidence="6 7">
    <name type="scientific">Haematococcus lacustris</name>
    <name type="common">Green alga</name>
    <name type="synonym">Haematococcus pluvialis</name>
    <dbReference type="NCBI Taxonomy" id="44745"/>
    <lineage>
        <taxon>Eukaryota</taxon>
        <taxon>Viridiplantae</taxon>
        <taxon>Chlorophyta</taxon>
        <taxon>core chlorophytes</taxon>
        <taxon>Chlorophyceae</taxon>
        <taxon>CS clade</taxon>
        <taxon>Chlamydomonadales</taxon>
        <taxon>Haematococcaceae</taxon>
        <taxon>Haematococcus</taxon>
    </lineage>
</organism>
<evidence type="ECO:0000313" key="7">
    <source>
        <dbReference type="Proteomes" id="UP000485058"/>
    </source>
</evidence>
<keyword evidence="2" id="KW-0804">Transcription</keyword>
<evidence type="ECO:0000256" key="3">
    <source>
        <dbReference type="ARBA" id="ARBA00025751"/>
    </source>
</evidence>
<dbReference type="InterPro" id="IPR009025">
    <property type="entry name" value="RBP11-like_dimer"/>
</dbReference>
<dbReference type="GO" id="GO:0006366">
    <property type="term" value="P:transcription by RNA polymerase II"/>
    <property type="evidence" value="ECO:0007669"/>
    <property type="project" value="TreeGrafter"/>
</dbReference>
<name>A0A699Z7K7_HAELA</name>
<feature type="compositionally biased region" description="Low complexity" evidence="4">
    <location>
        <begin position="157"/>
        <end position="189"/>
    </location>
</feature>
<accession>A0A699Z7K7</accession>
<dbReference type="GO" id="GO:0003899">
    <property type="term" value="F:DNA-directed RNA polymerase activity"/>
    <property type="evidence" value="ECO:0007669"/>
    <property type="project" value="TreeGrafter"/>
</dbReference>
<keyword evidence="1 6" id="KW-0240">DNA-directed RNA polymerase</keyword>
<dbReference type="PANTHER" id="PTHR13946">
    <property type="entry name" value="DNA-DIRECTED RNA POLYMERASE I,II,III"/>
    <property type="match status" value="1"/>
</dbReference>
<dbReference type="GO" id="GO:0005665">
    <property type="term" value="C:RNA polymerase II, core complex"/>
    <property type="evidence" value="ECO:0007669"/>
    <property type="project" value="TreeGrafter"/>
</dbReference>
<keyword evidence="7" id="KW-1185">Reference proteome</keyword>
<evidence type="ECO:0000313" key="6">
    <source>
        <dbReference type="EMBL" id="GFH17575.1"/>
    </source>
</evidence>
<dbReference type="AlphaFoldDB" id="A0A699Z7K7"/>
<gene>
    <name evidence="6" type="ORF">HaLaN_14237</name>
</gene>
<evidence type="ECO:0000256" key="4">
    <source>
        <dbReference type="SAM" id="MobiDB-lite"/>
    </source>
</evidence>
<reference evidence="6 7" key="1">
    <citation type="submission" date="2020-02" db="EMBL/GenBank/DDBJ databases">
        <title>Draft genome sequence of Haematococcus lacustris strain NIES-144.</title>
        <authorList>
            <person name="Morimoto D."/>
            <person name="Nakagawa S."/>
            <person name="Yoshida T."/>
            <person name="Sawayama S."/>
        </authorList>
    </citation>
    <scope>NUCLEOTIDE SEQUENCE [LARGE SCALE GENOMIC DNA]</scope>
    <source>
        <strain evidence="6 7">NIES-144</strain>
    </source>
</reference>
<evidence type="ECO:0000256" key="1">
    <source>
        <dbReference type="ARBA" id="ARBA00022478"/>
    </source>
</evidence>
<dbReference type="Pfam" id="PF13656">
    <property type="entry name" value="RNA_pol_L_2"/>
    <property type="match status" value="1"/>
</dbReference>
<comment type="caution">
    <text evidence="6">The sequence shown here is derived from an EMBL/GenBank/DDBJ whole genome shotgun (WGS) entry which is preliminary data.</text>
</comment>
<dbReference type="InterPro" id="IPR036603">
    <property type="entry name" value="RBP11-like"/>
</dbReference>
<feature type="domain" description="DNA-directed RNA polymerase RBP11-like dimerisation" evidence="5">
    <location>
        <begin position="3"/>
        <end position="40"/>
    </location>
</feature>
<evidence type="ECO:0000259" key="5">
    <source>
        <dbReference type="Pfam" id="PF13656"/>
    </source>
</evidence>
<dbReference type="EMBL" id="BLLF01001169">
    <property type="protein sequence ID" value="GFH17575.1"/>
    <property type="molecule type" value="Genomic_DNA"/>
</dbReference>
<evidence type="ECO:0000256" key="2">
    <source>
        <dbReference type="ARBA" id="ARBA00023163"/>
    </source>
</evidence>
<dbReference type="Proteomes" id="UP000485058">
    <property type="component" value="Unassembled WGS sequence"/>
</dbReference>
<comment type="similarity">
    <text evidence="3">Belongs to the archaeal Rpo11/eukaryotic RPB11/RPC19 RNA polymerase subunit family.</text>
</comment>
<proteinExistence type="inferred from homology"/>
<dbReference type="SUPFAM" id="SSF55257">
    <property type="entry name" value="RBP11-like subunits of RNA polymerase"/>
    <property type="match status" value="1"/>
</dbReference>
<dbReference type="GO" id="GO:0046983">
    <property type="term" value="F:protein dimerization activity"/>
    <property type="evidence" value="ECO:0007669"/>
    <property type="project" value="InterPro"/>
</dbReference>
<dbReference type="Gene3D" id="3.30.1360.10">
    <property type="entry name" value="RNA polymerase, RBP11-like subunit"/>
    <property type="match status" value="1"/>
</dbReference>
<dbReference type="PANTHER" id="PTHR13946:SF16">
    <property type="entry name" value="DNA-DIRECTED RNA POLYMERASE II SUBUNIT RPB11"/>
    <property type="match status" value="1"/>
</dbReference>
<sequence>MLQEDHTMGNLLRMQLHADKSVVFAGYRIPHPLDAKMVVKKRVLQLHSSARLVEVQLQAAGSTHFSYCETQRCQPLQPATAARYGLALELPGSAVAARLRLLSITPDKSCCTVAQLDVSDPDTSQSGASKASACSTSDAAAPCAGHSSWAGEGGAGHSSSSAGVDNASSCVGGQQSGGSSRQPGSSVQRCAPGPQVGLKDEVRPDTEVAAPEAAAGATCPAEEGLGGCRGTPVDGGCSPDLRPVALAGSQADGVRLMLEEAAKQGQG</sequence>
<feature type="region of interest" description="Disordered" evidence="4">
    <location>
        <begin position="150"/>
        <end position="202"/>
    </location>
</feature>
<protein>
    <submittedName>
        <fullName evidence="6">DNA-directed RNA polymerase II, 13.6 kDa polypeptide</fullName>
    </submittedName>
</protein>